<name>X1HZH5_9ZZZZ</name>
<dbReference type="AlphaFoldDB" id="X1HZH5"/>
<feature type="non-terminal residue" evidence="1">
    <location>
        <position position="1"/>
    </location>
</feature>
<reference evidence="1" key="1">
    <citation type="journal article" date="2014" name="Front. Microbiol.">
        <title>High frequency of phylogenetically diverse reductive dehalogenase-homologous genes in deep subseafloor sedimentary metagenomes.</title>
        <authorList>
            <person name="Kawai M."/>
            <person name="Futagami T."/>
            <person name="Toyoda A."/>
            <person name="Takaki Y."/>
            <person name="Nishi S."/>
            <person name="Hori S."/>
            <person name="Arai W."/>
            <person name="Tsubouchi T."/>
            <person name="Morono Y."/>
            <person name="Uchiyama I."/>
            <person name="Ito T."/>
            <person name="Fujiyama A."/>
            <person name="Inagaki F."/>
            <person name="Takami H."/>
        </authorList>
    </citation>
    <scope>NUCLEOTIDE SEQUENCE</scope>
    <source>
        <strain evidence="1">Expedition CK06-06</strain>
    </source>
</reference>
<comment type="caution">
    <text evidence="1">The sequence shown here is derived from an EMBL/GenBank/DDBJ whole genome shotgun (WGS) entry which is preliminary data.</text>
</comment>
<accession>X1HZH5</accession>
<sequence>AHFLFVYFAVYRKDQYRKIPFDPKSFEKKLIHLCQEGDDFRESLAWDFWRTAENDKKNKTNYFDNIESYWKLLFEKYDQRTFDNLYRTLEITLTDSTRYRKHKELLKEALKKEIEYLKTNKIDVHLWDPGKEIFQTLKERSDDDFLDVFGQLIENLSENIDYCWMKDWIAMFKSIASTTKDKKELCNKIKTKLTEMYPEYLEEK</sequence>
<proteinExistence type="predicted"/>
<evidence type="ECO:0000313" key="1">
    <source>
        <dbReference type="EMBL" id="GAH75531.1"/>
    </source>
</evidence>
<dbReference type="EMBL" id="BARU01026288">
    <property type="protein sequence ID" value="GAH75531.1"/>
    <property type="molecule type" value="Genomic_DNA"/>
</dbReference>
<gene>
    <name evidence="1" type="ORF">S03H2_42250</name>
</gene>
<protein>
    <submittedName>
        <fullName evidence="1">Uncharacterized protein</fullName>
    </submittedName>
</protein>
<organism evidence="1">
    <name type="scientific">marine sediment metagenome</name>
    <dbReference type="NCBI Taxonomy" id="412755"/>
    <lineage>
        <taxon>unclassified sequences</taxon>
        <taxon>metagenomes</taxon>
        <taxon>ecological metagenomes</taxon>
    </lineage>
</organism>